<name>A0ABN3AJ29_9MICO</name>
<keyword evidence="1" id="KW-0285">Flavoprotein</keyword>
<dbReference type="EMBL" id="BAAAQT010000001">
    <property type="protein sequence ID" value="GAA2170607.1"/>
    <property type="molecule type" value="Genomic_DNA"/>
</dbReference>
<comment type="caution">
    <text evidence="8">The sequence shown here is derived from an EMBL/GenBank/DDBJ whole genome shotgun (WGS) entry which is preliminary data.</text>
</comment>
<evidence type="ECO:0000313" key="9">
    <source>
        <dbReference type="Proteomes" id="UP001501599"/>
    </source>
</evidence>
<dbReference type="Pfam" id="PF00296">
    <property type="entry name" value="Bac_luciferase"/>
    <property type="match status" value="1"/>
</dbReference>
<dbReference type="Proteomes" id="UP001501599">
    <property type="component" value="Unassembled WGS sequence"/>
</dbReference>
<dbReference type="InterPro" id="IPR011251">
    <property type="entry name" value="Luciferase-like_dom"/>
</dbReference>
<evidence type="ECO:0000313" key="8">
    <source>
        <dbReference type="EMBL" id="GAA2170607.1"/>
    </source>
</evidence>
<dbReference type="PIRSF" id="PIRSF000337">
    <property type="entry name" value="NTA_MOA"/>
    <property type="match status" value="1"/>
</dbReference>
<dbReference type="PANTHER" id="PTHR30011:SF16">
    <property type="entry name" value="C2H2 FINGER DOMAIN TRANSCRIPTION FACTOR (EUROFUNG)-RELATED"/>
    <property type="match status" value="1"/>
</dbReference>
<keyword evidence="3" id="KW-0560">Oxidoreductase</keyword>
<evidence type="ECO:0000256" key="4">
    <source>
        <dbReference type="ARBA" id="ARBA00023033"/>
    </source>
</evidence>
<keyword evidence="9" id="KW-1185">Reference proteome</keyword>
<dbReference type="RefSeq" id="WP_344339336.1">
    <property type="nucleotide sequence ID" value="NZ_BAAAQT010000001.1"/>
</dbReference>
<evidence type="ECO:0000256" key="6">
    <source>
        <dbReference type="SAM" id="MobiDB-lite"/>
    </source>
</evidence>
<dbReference type="InterPro" id="IPR036661">
    <property type="entry name" value="Luciferase-like_sf"/>
</dbReference>
<dbReference type="Gene3D" id="3.20.20.30">
    <property type="entry name" value="Luciferase-like domain"/>
    <property type="match status" value="1"/>
</dbReference>
<organism evidence="8 9">
    <name type="scientific">Agrococcus versicolor</name>
    <dbReference type="NCBI Taxonomy" id="501482"/>
    <lineage>
        <taxon>Bacteria</taxon>
        <taxon>Bacillati</taxon>
        <taxon>Actinomycetota</taxon>
        <taxon>Actinomycetes</taxon>
        <taxon>Micrococcales</taxon>
        <taxon>Microbacteriaceae</taxon>
        <taxon>Agrococcus</taxon>
    </lineage>
</organism>
<sequence>MPDRPPLRFAAFVMDTVSHIQHGLWRRPEAQQHRFDELDLWVDLARTLERGGFDAMFFADVVGLYGPAGGDFEVNAREGLQLPNGDPSVLISALAAATEHLGFAFTSSVLQAHPFEFARRVSTLDHLTRGRVGWNVVTSALDGAARNFGADRLEEHDERYVWAQEYVDVVTKLWEGSWDDDAWRADKAAGVVSDARGIHRIDHVGARYSVAGPHLSRPSPQRTPVLFQAGSSPAGRAFAARNAEAQFILSSTPEKTAELIASTRDQVEAAGRRRDDIRFFLGLAFVVGSTEEEARAKSAEIDEWLSPDAFLVHSNLGFDPDTGEQLDPDTPLSQVRTQTNRSHLQWLQEAAGDREPTIRDLARLSARIRSRVVGTPEQIADQLATWQDAGVDGINVINWTIPGSFVELVDHVMPVLQERGLAERPGASSATTLRGRIFGHDQLPDRHPARQWRGAFS</sequence>
<dbReference type="NCBIfam" id="TIGR03860">
    <property type="entry name" value="FMN_nitrolo"/>
    <property type="match status" value="1"/>
</dbReference>
<reference evidence="8 9" key="1">
    <citation type="journal article" date="2019" name="Int. J. Syst. Evol. Microbiol.">
        <title>The Global Catalogue of Microorganisms (GCM) 10K type strain sequencing project: providing services to taxonomists for standard genome sequencing and annotation.</title>
        <authorList>
            <consortium name="The Broad Institute Genomics Platform"/>
            <consortium name="The Broad Institute Genome Sequencing Center for Infectious Disease"/>
            <person name="Wu L."/>
            <person name="Ma J."/>
        </authorList>
    </citation>
    <scope>NUCLEOTIDE SEQUENCE [LARGE SCALE GENOMIC DNA]</scope>
    <source>
        <strain evidence="8 9">JCM 16026</strain>
    </source>
</reference>
<accession>A0ABN3AJ29</accession>
<dbReference type="InterPro" id="IPR051260">
    <property type="entry name" value="Diverse_substr_monoxygenases"/>
</dbReference>
<dbReference type="PANTHER" id="PTHR30011">
    <property type="entry name" value="ALKANESULFONATE MONOOXYGENASE-RELATED"/>
    <property type="match status" value="1"/>
</dbReference>
<evidence type="ECO:0000259" key="7">
    <source>
        <dbReference type="Pfam" id="PF00296"/>
    </source>
</evidence>
<evidence type="ECO:0000256" key="1">
    <source>
        <dbReference type="ARBA" id="ARBA00022630"/>
    </source>
</evidence>
<feature type="region of interest" description="Disordered" evidence="6">
    <location>
        <begin position="434"/>
        <end position="457"/>
    </location>
</feature>
<keyword evidence="4" id="KW-0503">Monooxygenase</keyword>
<dbReference type="SUPFAM" id="SSF51679">
    <property type="entry name" value="Bacterial luciferase-like"/>
    <property type="match status" value="1"/>
</dbReference>
<feature type="compositionally biased region" description="Basic and acidic residues" evidence="6">
    <location>
        <begin position="438"/>
        <end position="448"/>
    </location>
</feature>
<evidence type="ECO:0000256" key="3">
    <source>
        <dbReference type="ARBA" id="ARBA00023002"/>
    </source>
</evidence>
<proteinExistence type="inferred from homology"/>
<dbReference type="InterPro" id="IPR016215">
    <property type="entry name" value="NTA_MOA"/>
</dbReference>
<keyword evidence="2" id="KW-0288">FMN</keyword>
<evidence type="ECO:0000256" key="2">
    <source>
        <dbReference type="ARBA" id="ARBA00022643"/>
    </source>
</evidence>
<protein>
    <submittedName>
        <fullName evidence="8">LLM class flavin-dependent oxidoreductase</fullName>
    </submittedName>
</protein>
<evidence type="ECO:0000256" key="5">
    <source>
        <dbReference type="ARBA" id="ARBA00033748"/>
    </source>
</evidence>
<feature type="domain" description="Luciferase-like" evidence="7">
    <location>
        <begin position="28"/>
        <end position="392"/>
    </location>
</feature>
<gene>
    <name evidence="8" type="ORF">GCM10009846_01610</name>
</gene>
<comment type="similarity">
    <text evidence="5">Belongs to the NtaA/SnaA/DszA monooxygenase family.</text>
</comment>